<organism evidence="1">
    <name type="scientific">marine sediment metagenome</name>
    <dbReference type="NCBI Taxonomy" id="412755"/>
    <lineage>
        <taxon>unclassified sequences</taxon>
        <taxon>metagenomes</taxon>
        <taxon>ecological metagenomes</taxon>
    </lineage>
</organism>
<dbReference type="EMBL" id="BARW01000013">
    <property type="protein sequence ID" value="GAI67851.1"/>
    <property type="molecule type" value="Genomic_DNA"/>
</dbReference>
<protein>
    <submittedName>
        <fullName evidence="1">Uncharacterized protein</fullName>
    </submittedName>
</protein>
<evidence type="ECO:0000313" key="1">
    <source>
        <dbReference type="EMBL" id="GAI67851.1"/>
    </source>
</evidence>
<proteinExistence type="predicted"/>
<dbReference type="AlphaFoldDB" id="X1RLJ5"/>
<comment type="caution">
    <text evidence="1">The sequence shown here is derived from an EMBL/GenBank/DDBJ whole genome shotgun (WGS) entry which is preliminary data.</text>
</comment>
<sequence length="67" mass="7680">MANKNPSTRLVNVPAKFYPLLQKEMDEKGIFAFVELMNRILQKHYSEMGWLDEKKSAPAAAKEIVRG</sequence>
<reference evidence="1" key="1">
    <citation type="journal article" date="2014" name="Front. Microbiol.">
        <title>High frequency of phylogenetically diverse reductive dehalogenase-homologous genes in deep subseafloor sedimentary metagenomes.</title>
        <authorList>
            <person name="Kawai M."/>
            <person name="Futagami T."/>
            <person name="Toyoda A."/>
            <person name="Takaki Y."/>
            <person name="Nishi S."/>
            <person name="Hori S."/>
            <person name="Arai W."/>
            <person name="Tsubouchi T."/>
            <person name="Morono Y."/>
            <person name="Uchiyama I."/>
            <person name="Ito T."/>
            <person name="Fujiyama A."/>
            <person name="Inagaki F."/>
            <person name="Takami H."/>
        </authorList>
    </citation>
    <scope>NUCLEOTIDE SEQUENCE</scope>
    <source>
        <strain evidence="1">Expedition CK06-06</strain>
    </source>
</reference>
<accession>X1RLJ5</accession>
<gene>
    <name evidence="1" type="ORF">S12H4_00171</name>
</gene>
<name>X1RLJ5_9ZZZZ</name>